<dbReference type="EMBL" id="JANBPW010000429">
    <property type="protein sequence ID" value="KAJ1949549.1"/>
    <property type="molecule type" value="Genomic_DNA"/>
</dbReference>
<proteinExistence type="predicted"/>
<evidence type="ECO:0000313" key="2">
    <source>
        <dbReference type="Proteomes" id="UP001150603"/>
    </source>
</evidence>
<name>A0ACC1JF25_9FUNG</name>
<sequence>MEISGNLYMALVLEFLKDALQLDTMTVYRKRVVSNLLAKLHECGVVHNDPRVYNVLLVQDPQRPDRYMPKLLDLAMSYGDATAEAI</sequence>
<reference evidence="1" key="1">
    <citation type="submission" date="2022-07" db="EMBL/GenBank/DDBJ databases">
        <title>Phylogenomic reconstructions and comparative analyses of Kickxellomycotina fungi.</title>
        <authorList>
            <person name="Reynolds N.K."/>
            <person name="Stajich J.E."/>
            <person name="Barry K."/>
            <person name="Grigoriev I.V."/>
            <person name="Crous P."/>
            <person name="Smith M.E."/>
        </authorList>
    </citation>
    <scope>NUCLEOTIDE SEQUENCE</scope>
    <source>
        <strain evidence="1">NRRL 5244</strain>
    </source>
</reference>
<keyword evidence="2" id="KW-1185">Reference proteome</keyword>
<protein>
    <submittedName>
        <fullName evidence="1">Uncharacterized protein</fullName>
    </submittedName>
</protein>
<accession>A0ACC1JF25</accession>
<gene>
    <name evidence="1" type="ORF">FBU59_001096</name>
</gene>
<organism evidence="1 2">
    <name type="scientific">Linderina macrospora</name>
    <dbReference type="NCBI Taxonomy" id="4868"/>
    <lineage>
        <taxon>Eukaryota</taxon>
        <taxon>Fungi</taxon>
        <taxon>Fungi incertae sedis</taxon>
        <taxon>Zoopagomycota</taxon>
        <taxon>Kickxellomycotina</taxon>
        <taxon>Kickxellomycetes</taxon>
        <taxon>Kickxellales</taxon>
        <taxon>Kickxellaceae</taxon>
        <taxon>Linderina</taxon>
    </lineage>
</organism>
<dbReference type="Proteomes" id="UP001150603">
    <property type="component" value="Unassembled WGS sequence"/>
</dbReference>
<evidence type="ECO:0000313" key="1">
    <source>
        <dbReference type="EMBL" id="KAJ1949549.1"/>
    </source>
</evidence>
<comment type="caution">
    <text evidence="1">The sequence shown here is derived from an EMBL/GenBank/DDBJ whole genome shotgun (WGS) entry which is preliminary data.</text>
</comment>